<sequence>MCAGLSVCMGDAQTNSEAVDFDTFIVLIRARLQRVLVARYGFLVGVDLTAEIEAWAWENFDQLRDMNNPLGYLYRVAQSKSRPHLRWNARSVFADANPDKHGSHDESLIEMHDLMSSLNESQRVCVLLVHAYGWTYSEVAHVLDMSTAAVGNHVTRGLANLRRQVNVVNDPLLHNSGMENKNV</sequence>
<name>A0A6J6UQG3_9ZZZZ</name>
<dbReference type="InterPro" id="IPR013325">
    <property type="entry name" value="RNA_pol_sigma_r2"/>
</dbReference>
<feature type="domain" description="RNA polymerase sigma factor 70 region 4 type 2" evidence="6">
    <location>
        <begin position="110"/>
        <end position="161"/>
    </location>
</feature>
<dbReference type="InterPro" id="IPR036388">
    <property type="entry name" value="WH-like_DNA-bd_sf"/>
</dbReference>
<dbReference type="CDD" id="cd06171">
    <property type="entry name" value="Sigma70_r4"/>
    <property type="match status" value="1"/>
</dbReference>
<protein>
    <submittedName>
        <fullName evidence="7">Unannotated protein</fullName>
    </submittedName>
</protein>
<evidence type="ECO:0000256" key="2">
    <source>
        <dbReference type="ARBA" id="ARBA00023015"/>
    </source>
</evidence>
<comment type="similarity">
    <text evidence="1">Belongs to the sigma-70 factor family. ECF subfamily.</text>
</comment>
<accession>A0A6J6UQG3</accession>
<dbReference type="SUPFAM" id="SSF88946">
    <property type="entry name" value="Sigma2 domain of RNA polymerase sigma factors"/>
    <property type="match status" value="1"/>
</dbReference>
<evidence type="ECO:0000256" key="4">
    <source>
        <dbReference type="ARBA" id="ARBA00023125"/>
    </source>
</evidence>
<keyword evidence="5" id="KW-0804">Transcription</keyword>
<gene>
    <name evidence="7" type="ORF">UFOPK2870_00636</name>
</gene>
<proteinExistence type="inferred from homology"/>
<evidence type="ECO:0000256" key="1">
    <source>
        <dbReference type="ARBA" id="ARBA00010641"/>
    </source>
</evidence>
<keyword evidence="3" id="KW-0731">Sigma factor</keyword>
<reference evidence="7" key="1">
    <citation type="submission" date="2020-05" db="EMBL/GenBank/DDBJ databases">
        <authorList>
            <person name="Chiriac C."/>
            <person name="Salcher M."/>
            <person name="Ghai R."/>
            <person name="Kavagutti S V."/>
        </authorList>
    </citation>
    <scope>NUCLEOTIDE SEQUENCE</scope>
</reference>
<evidence type="ECO:0000259" key="6">
    <source>
        <dbReference type="Pfam" id="PF08281"/>
    </source>
</evidence>
<evidence type="ECO:0000256" key="5">
    <source>
        <dbReference type="ARBA" id="ARBA00023163"/>
    </source>
</evidence>
<keyword evidence="2" id="KW-0805">Transcription regulation</keyword>
<dbReference type="GO" id="GO:0016987">
    <property type="term" value="F:sigma factor activity"/>
    <property type="evidence" value="ECO:0007669"/>
    <property type="project" value="UniProtKB-KW"/>
</dbReference>
<dbReference type="EMBL" id="CAEZZL010000038">
    <property type="protein sequence ID" value="CAB4760789.1"/>
    <property type="molecule type" value="Genomic_DNA"/>
</dbReference>
<keyword evidence="4" id="KW-0238">DNA-binding</keyword>
<dbReference type="PANTHER" id="PTHR43133:SF8">
    <property type="entry name" value="RNA POLYMERASE SIGMA FACTOR HI_1459-RELATED"/>
    <property type="match status" value="1"/>
</dbReference>
<dbReference type="InterPro" id="IPR013249">
    <property type="entry name" value="RNA_pol_sigma70_r4_t2"/>
</dbReference>
<dbReference type="InterPro" id="IPR039425">
    <property type="entry name" value="RNA_pol_sigma-70-like"/>
</dbReference>
<dbReference type="AlphaFoldDB" id="A0A6J6UQG3"/>
<dbReference type="GO" id="GO:0003677">
    <property type="term" value="F:DNA binding"/>
    <property type="evidence" value="ECO:0007669"/>
    <property type="project" value="UniProtKB-KW"/>
</dbReference>
<organism evidence="7">
    <name type="scientific">freshwater metagenome</name>
    <dbReference type="NCBI Taxonomy" id="449393"/>
    <lineage>
        <taxon>unclassified sequences</taxon>
        <taxon>metagenomes</taxon>
        <taxon>ecological metagenomes</taxon>
    </lineage>
</organism>
<evidence type="ECO:0000256" key="3">
    <source>
        <dbReference type="ARBA" id="ARBA00023082"/>
    </source>
</evidence>
<dbReference type="InterPro" id="IPR013324">
    <property type="entry name" value="RNA_pol_sigma_r3/r4-like"/>
</dbReference>
<dbReference type="SUPFAM" id="SSF88659">
    <property type="entry name" value="Sigma3 and sigma4 domains of RNA polymerase sigma factors"/>
    <property type="match status" value="1"/>
</dbReference>
<evidence type="ECO:0000313" key="7">
    <source>
        <dbReference type="EMBL" id="CAB4760789.1"/>
    </source>
</evidence>
<dbReference type="Pfam" id="PF08281">
    <property type="entry name" value="Sigma70_r4_2"/>
    <property type="match status" value="1"/>
</dbReference>
<dbReference type="GO" id="GO:0006352">
    <property type="term" value="P:DNA-templated transcription initiation"/>
    <property type="evidence" value="ECO:0007669"/>
    <property type="project" value="InterPro"/>
</dbReference>
<dbReference type="PANTHER" id="PTHR43133">
    <property type="entry name" value="RNA POLYMERASE ECF-TYPE SIGMA FACTO"/>
    <property type="match status" value="1"/>
</dbReference>
<dbReference type="Gene3D" id="1.10.10.10">
    <property type="entry name" value="Winged helix-like DNA-binding domain superfamily/Winged helix DNA-binding domain"/>
    <property type="match status" value="1"/>
</dbReference>